<dbReference type="EMBL" id="AP025314">
    <property type="protein sequence ID" value="BDD09892.1"/>
    <property type="molecule type" value="Genomic_DNA"/>
</dbReference>
<dbReference type="KEGG" id="fax:FUAX_23240"/>
<keyword evidence="10" id="KW-1185">Reference proteome</keyword>
<evidence type="ECO:0000256" key="6">
    <source>
        <dbReference type="ARBA" id="ARBA00023146"/>
    </source>
</evidence>
<protein>
    <submittedName>
        <fullName evidence="9">Glutamyl-Q tRNA(Asp) synthetase</fullName>
    </submittedName>
</protein>
<keyword evidence="4" id="KW-0862">Zinc</keyword>
<organism evidence="9 10">
    <name type="scientific">Fulvitalea axinellae</name>
    <dbReference type="NCBI Taxonomy" id="1182444"/>
    <lineage>
        <taxon>Bacteria</taxon>
        <taxon>Pseudomonadati</taxon>
        <taxon>Bacteroidota</taxon>
        <taxon>Cytophagia</taxon>
        <taxon>Cytophagales</taxon>
        <taxon>Persicobacteraceae</taxon>
        <taxon>Fulvitalea</taxon>
    </lineage>
</organism>
<keyword evidence="1 7" id="KW-0436">Ligase</keyword>
<evidence type="ECO:0000259" key="8">
    <source>
        <dbReference type="Pfam" id="PF00749"/>
    </source>
</evidence>
<feature type="domain" description="Glutamyl/glutaminyl-tRNA synthetase class Ib catalytic" evidence="8">
    <location>
        <begin position="10"/>
        <end position="263"/>
    </location>
</feature>
<dbReference type="SUPFAM" id="SSF52374">
    <property type="entry name" value="Nucleotidylyl transferase"/>
    <property type="match status" value="1"/>
</dbReference>
<dbReference type="Pfam" id="PF00749">
    <property type="entry name" value="tRNA-synt_1c"/>
    <property type="match status" value="1"/>
</dbReference>
<accession>A0AAU9CWW0</accession>
<evidence type="ECO:0000313" key="10">
    <source>
        <dbReference type="Proteomes" id="UP001348817"/>
    </source>
</evidence>
<evidence type="ECO:0000256" key="1">
    <source>
        <dbReference type="ARBA" id="ARBA00022598"/>
    </source>
</evidence>
<dbReference type="InterPro" id="IPR049940">
    <property type="entry name" value="GluQ/Sye"/>
</dbReference>
<sequence>MMNLDKNTVGRIAPTPSGFLHVGNAYSFVLTWLLVRSSGGELILRVDDIDTARYRREYLEDIFETLDWLGLDMDKGPSSVREFEEKYSQSLRLDEYGEALQTLKNEGRIFPCGCSRKRIKEDSVDGQYPGTCREKTVGFDNSQTAWRVKTEDRGILVEDAVSGELSVNLHEKMRDFVVRKKDGMPAYQLVSLVDDIREGVNLVVRGADLLESTAAQLFLAEILALDSFREASFYHHPLLLDASGEKLSKSQGSLSLKYIRENGGTAKSVFGKAAKSLGLAGNISTAGNLLSEFGVEKLPKI</sequence>
<dbReference type="GO" id="GO:0005829">
    <property type="term" value="C:cytosol"/>
    <property type="evidence" value="ECO:0007669"/>
    <property type="project" value="TreeGrafter"/>
</dbReference>
<dbReference type="PROSITE" id="PS00178">
    <property type="entry name" value="AA_TRNA_LIGASE_I"/>
    <property type="match status" value="1"/>
</dbReference>
<dbReference type="Gene3D" id="3.40.50.620">
    <property type="entry name" value="HUPs"/>
    <property type="match status" value="1"/>
</dbReference>
<dbReference type="PANTHER" id="PTHR43311">
    <property type="entry name" value="GLUTAMATE--TRNA LIGASE"/>
    <property type="match status" value="1"/>
</dbReference>
<dbReference type="InterPro" id="IPR020058">
    <property type="entry name" value="Glu/Gln-tRNA-synth_Ib_cat-dom"/>
</dbReference>
<keyword evidence="3 7" id="KW-0547">Nucleotide-binding</keyword>
<dbReference type="InterPro" id="IPR000924">
    <property type="entry name" value="Glu/Gln-tRNA-synth"/>
</dbReference>
<dbReference type="PANTHER" id="PTHR43311:SF1">
    <property type="entry name" value="GLUTAMYL-Q TRNA(ASP) SYNTHETASE"/>
    <property type="match status" value="1"/>
</dbReference>
<comment type="similarity">
    <text evidence="7">Belongs to the class-I aminoacyl-tRNA synthetase family.</text>
</comment>
<dbReference type="Proteomes" id="UP001348817">
    <property type="component" value="Chromosome"/>
</dbReference>
<dbReference type="AlphaFoldDB" id="A0AAU9CWW0"/>
<dbReference type="GO" id="GO:0005524">
    <property type="term" value="F:ATP binding"/>
    <property type="evidence" value="ECO:0007669"/>
    <property type="project" value="UniProtKB-KW"/>
</dbReference>
<dbReference type="GO" id="GO:0006424">
    <property type="term" value="P:glutamyl-tRNA aminoacylation"/>
    <property type="evidence" value="ECO:0007669"/>
    <property type="project" value="TreeGrafter"/>
</dbReference>
<reference evidence="9 10" key="1">
    <citation type="submission" date="2021-12" db="EMBL/GenBank/DDBJ databases">
        <title>Genome sequencing of bacteria with rrn-lacking chromosome and rrn-plasmid.</title>
        <authorList>
            <person name="Anda M."/>
            <person name="Iwasaki W."/>
        </authorList>
    </citation>
    <scope>NUCLEOTIDE SEQUENCE [LARGE SCALE GENOMIC DNA]</scope>
    <source>
        <strain evidence="9 10">DSM 100852</strain>
    </source>
</reference>
<evidence type="ECO:0000256" key="7">
    <source>
        <dbReference type="RuleBase" id="RU363037"/>
    </source>
</evidence>
<dbReference type="GO" id="GO:0004818">
    <property type="term" value="F:glutamate-tRNA ligase activity"/>
    <property type="evidence" value="ECO:0007669"/>
    <property type="project" value="TreeGrafter"/>
</dbReference>
<evidence type="ECO:0000256" key="4">
    <source>
        <dbReference type="ARBA" id="ARBA00022833"/>
    </source>
</evidence>
<keyword evidence="6 7" id="KW-0030">Aminoacyl-tRNA synthetase</keyword>
<evidence type="ECO:0000256" key="5">
    <source>
        <dbReference type="ARBA" id="ARBA00022840"/>
    </source>
</evidence>
<gene>
    <name evidence="9" type="primary">gluQ</name>
    <name evidence="9" type="ORF">FUAX_23240</name>
</gene>
<keyword evidence="5 7" id="KW-0067">ATP-binding</keyword>
<keyword evidence="2" id="KW-0479">Metal-binding</keyword>
<dbReference type="InterPro" id="IPR001412">
    <property type="entry name" value="aa-tRNA-synth_I_CS"/>
</dbReference>
<proteinExistence type="inferred from homology"/>
<dbReference type="InterPro" id="IPR014729">
    <property type="entry name" value="Rossmann-like_a/b/a_fold"/>
</dbReference>
<name>A0AAU9CWW0_9BACT</name>
<dbReference type="RefSeq" id="WP_338391476.1">
    <property type="nucleotide sequence ID" value="NZ_AP025314.1"/>
</dbReference>
<evidence type="ECO:0000256" key="3">
    <source>
        <dbReference type="ARBA" id="ARBA00022741"/>
    </source>
</evidence>
<keyword evidence="7" id="KW-0648">Protein biosynthesis</keyword>
<evidence type="ECO:0000256" key="2">
    <source>
        <dbReference type="ARBA" id="ARBA00022723"/>
    </source>
</evidence>
<dbReference type="PRINTS" id="PR00987">
    <property type="entry name" value="TRNASYNTHGLU"/>
</dbReference>
<evidence type="ECO:0000313" key="9">
    <source>
        <dbReference type="EMBL" id="BDD09892.1"/>
    </source>
</evidence>